<dbReference type="Gene3D" id="2.40.160.20">
    <property type="match status" value="1"/>
</dbReference>
<evidence type="ECO:0000313" key="4">
    <source>
        <dbReference type="Proteomes" id="UP000029922"/>
    </source>
</evidence>
<sequence>MKKYIVSAALVSALGLNLAYAGQKGGLFVGVTGGFNFNTVKQEASITNGSSSSKASSTESKGQYMYGARLGYIAALSPKNAFRLYADFNRGTFTVNNGGFSHMTAGGGLDFLHNFGNVFGLFIGGGYNYAFGDFVKSAKDPKRGSPYLNLGFSWTINERFRIELAGKYLFSSKYHDLKGSFSFGNITYNGSLSTSTSAQVGINLDFVF</sequence>
<feature type="chain" id="PRO_5036291123" description="Outer membrane beta-barrel protein" evidence="1">
    <location>
        <begin position="22"/>
        <end position="208"/>
    </location>
</feature>
<gene>
    <name evidence="3" type="ORF">LS73_001005</name>
    <name evidence="2" type="ORF">NCTC12714_01985</name>
</gene>
<dbReference type="RefSeq" id="WP_034559164.1">
    <property type="nucleotide sequence ID" value="NZ_FZML01000017.1"/>
</dbReference>
<dbReference type="EMBL" id="UGJE01000002">
    <property type="protein sequence ID" value="STQ87163.1"/>
    <property type="molecule type" value="Genomic_DNA"/>
</dbReference>
<dbReference type="EMBL" id="JRPD02000002">
    <property type="protein sequence ID" value="TLE01295.1"/>
    <property type="molecule type" value="Genomic_DNA"/>
</dbReference>
<evidence type="ECO:0008006" key="6">
    <source>
        <dbReference type="Google" id="ProtNLM"/>
    </source>
</evidence>
<dbReference type="Proteomes" id="UP000029922">
    <property type="component" value="Unassembled WGS sequence"/>
</dbReference>
<dbReference type="SUPFAM" id="SSF56925">
    <property type="entry name" value="OMPA-like"/>
    <property type="match status" value="1"/>
</dbReference>
<proteinExistence type="predicted"/>
<reference evidence="2 5" key="2">
    <citation type="submission" date="2018-06" db="EMBL/GenBank/DDBJ databases">
        <authorList>
            <consortium name="Pathogen Informatics"/>
            <person name="Doyle S."/>
        </authorList>
    </citation>
    <scope>NUCLEOTIDE SEQUENCE [LARGE SCALE GENOMIC DNA]</scope>
    <source>
        <strain evidence="2 5">NCTC12714</strain>
    </source>
</reference>
<name>A0A099TVW3_9HELI</name>
<keyword evidence="1" id="KW-0732">Signal</keyword>
<protein>
    <recommendedName>
        <fullName evidence="6">Outer membrane beta-barrel protein</fullName>
    </recommendedName>
</protein>
<dbReference type="OrthoDB" id="5329388at2"/>
<reference evidence="3 4" key="1">
    <citation type="journal article" date="2014" name="Genome Announc.">
        <title>Draft genome sequences of eight enterohepatic helicobacter species isolated from both laboratory and wild rodents.</title>
        <authorList>
            <person name="Sheh A."/>
            <person name="Shen Z."/>
            <person name="Fox J.G."/>
        </authorList>
    </citation>
    <scope>NUCLEOTIDE SEQUENCE [LARGE SCALE GENOMIC DNA]</scope>
    <source>
        <strain evidence="3 4">ST1</strain>
    </source>
</reference>
<feature type="signal peptide" evidence="1">
    <location>
        <begin position="1"/>
        <end position="21"/>
    </location>
</feature>
<accession>A0A099TVW3</accession>
<dbReference type="AlphaFoldDB" id="A0A099TVW3"/>
<evidence type="ECO:0000313" key="3">
    <source>
        <dbReference type="EMBL" id="TLE01295.1"/>
    </source>
</evidence>
<dbReference type="Proteomes" id="UP000255139">
    <property type="component" value="Unassembled WGS sequence"/>
</dbReference>
<evidence type="ECO:0000313" key="2">
    <source>
        <dbReference type="EMBL" id="STQ87163.1"/>
    </source>
</evidence>
<organism evidence="2 5">
    <name type="scientific">Helicobacter muridarum</name>
    <dbReference type="NCBI Taxonomy" id="216"/>
    <lineage>
        <taxon>Bacteria</taxon>
        <taxon>Pseudomonadati</taxon>
        <taxon>Campylobacterota</taxon>
        <taxon>Epsilonproteobacteria</taxon>
        <taxon>Campylobacterales</taxon>
        <taxon>Helicobacteraceae</taxon>
        <taxon>Helicobacter</taxon>
    </lineage>
</organism>
<dbReference type="InterPro" id="IPR011250">
    <property type="entry name" value="OMP/PagP_B-barrel"/>
</dbReference>
<keyword evidence="5" id="KW-1185">Reference proteome</keyword>
<evidence type="ECO:0000313" key="5">
    <source>
        <dbReference type="Proteomes" id="UP000255139"/>
    </source>
</evidence>
<evidence type="ECO:0000256" key="1">
    <source>
        <dbReference type="SAM" id="SignalP"/>
    </source>
</evidence>